<dbReference type="OrthoDB" id="6491127at2759"/>
<feature type="compositionally biased region" description="Basic and acidic residues" evidence="1">
    <location>
        <begin position="225"/>
        <end position="239"/>
    </location>
</feature>
<evidence type="ECO:0000313" key="3">
    <source>
        <dbReference type="RefSeq" id="XP_052126108.1"/>
    </source>
</evidence>
<dbReference type="PANTHER" id="PTHR31025">
    <property type="entry name" value="SI:CH211-196P9.1-RELATED"/>
    <property type="match status" value="1"/>
</dbReference>
<dbReference type="KEGG" id="foc:127749959"/>
<proteinExistence type="predicted"/>
<feature type="region of interest" description="Disordered" evidence="1">
    <location>
        <begin position="223"/>
        <end position="267"/>
    </location>
</feature>
<feature type="compositionally biased region" description="Basic and acidic residues" evidence="1">
    <location>
        <begin position="61"/>
        <end position="70"/>
    </location>
</feature>
<accession>A0A9C6X0P7</accession>
<protein>
    <submittedName>
        <fullName evidence="3">Uncharacterized protein LOC127749959</fullName>
    </submittedName>
</protein>
<dbReference type="PANTHER" id="PTHR31025:SF22">
    <property type="entry name" value="IP13529P"/>
    <property type="match status" value="1"/>
</dbReference>
<feature type="compositionally biased region" description="Polar residues" evidence="1">
    <location>
        <begin position="71"/>
        <end position="84"/>
    </location>
</feature>
<dbReference type="RefSeq" id="XP_052126108.1">
    <property type="nucleotide sequence ID" value="XM_052270148.1"/>
</dbReference>
<feature type="compositionally biased region" description="Low complexity" evidence="1">
    <location>
        <begin position="1"/>
        <end position="27"/>
    </location>
</feature>
<keyword evidence="2" id="KW-1185">Reference proteome</keyword>
<evidence type="ECO:0000256" key="1">
    <source>
        <dbReference type="SAM" id="MobiDB-lite"/>
    </source>
</evidence>
<gene>
    <name evidence="3" type="primary">LOC127749959</name>
</gene>
<dbReference type="Proteomes" id="UP000504606">
    <property type="component" value="Unplaced"/>
</dbReference>
<dbReference type="GeneID" id="127749959"/>
<dbReference type="AlphaFoldDB" id="A0A9C6X0P7"/>
<evidence type="ECO:0000313" key="2">
    <source>
        <dbReference type="Proteomes" id="UP000504606"/>
    </source>
</evidence>
<reference evidence="3" key="1">
    <citation type="submission" date="2025-08" db="UniProtKB">
        <authorList>
            <consortium name="RefSeq"/>
        </authorList>
    </citation>
    <scope>IDENTIFICATION</scope>
    <source>
        <tissue evidence="3">Whole organism</tissue>
    </source>
</reference>
<feature type="region of interest" description="Disordered" evidence="1">
    <location>
        <begin position="1"/>
        <end position="84"/>
    </location>
</feature>
<sequence>MASRQASSAVTSSSSSGSHPTTSETTTQEYNPIKNFPSTPKLPNKKKAAESLGTSVAVVKDIVKSSEKGSHSTTNDMETQNNEKNSFDLLFSEDLEIGKDIWSEDVDKGKDILSEDDDKDKDEVTYDGSGERLETQDDQMDLNRTWEMTNINPAQNEELIQAITGIIKGASSIVPESTCKDIANHLVVNIALEDVSDLAIVEPAWLSTFNLKPGPLKKIMIAFSGEDKKQPEKPKEKPNVKKGKDKSLMRTQPALDNPIPSRPALSDKISTTDVKKMGFDFPIAWGNMKNSLLTSLEKEQVPSKEDRESMVLTISKDLMAAYEALKKRDPSVTQKHPGRPRYKEIVRVIFKDFKKCFQDTLNEEVVGDGDFTLIDQIETCVENIYRTSSVNKSNATERAKGLRAASCILPHKYCPPMTKAEKKAAEETRLQLLILFKGPKSEWDWNNIKSKLLASLPAQRAILTSPKRTIDDVTEKWPFLFEYQGSLCHLNAITGVDVLENFQDFVKDKLDDLISYLTLESPQRKKNVKINRAVVMVPEAQHTLLLAAVKMLVNHFDENLSDILLTAEETLLPHEVADELADLPATPCIVALEDSPFKAKTFYLCVEKTCINASLTNGLEALVALCAVFFNFGLLYPPKASTTMSYIESQMANLCDGKGIRKAQTEGGIVSRLAYTKLKELVNSVQEHSKEMLGDD</sequence>
<name>A0A9C6X0P7_FRAOC</name>
<organism evidence="2 3">
    <name type="scientific">Frankliniella occidentalis</name>
    <name type="common">Western flower thrips</name>
    <name type="synonym">Euthrips occidentalis</name>
    <dbReference type="NCBI Taxonomy" id="133901"/>
    <lineage>
        <taxon>Eukaryota</taxon>
        <taxon>Metazoa</taxon>
        <taxon>Ecdysozoa</taxon>
        <taxon>Arthropoda</taxon>
        <taxon>Hexapoda</taxon>
        <taxon>Insecta</taxon>
        <taxon>Pterygota</taxon>
        <taxon>Neoptera</taxon>
        <taxon>Paraneoptera</taxon>
        <taxon>Thysanoptera</taxon>
        <taxon>Terebrantia</taxon>
        <taxon>Thripoidea</taxon>
        <taxon>Thripidae</taxon>
        <taxon>Frankliniella</taxon>
    </lineage>
</organism>